<keyword evidence="2" id="KW-1185">Reference proteome</keyword>
<accession>A0ABN9V960</accession>
<gene>
    <name evidence="1" type="ORF">PCOR1329_LOCUS55829</name>
</gene>
<evidence type="ECO:0000313" key="2">
    <source>
        <dbReference type="Proteomes" id="UP001189429"/>
    </source>
</evidence>
<comment type="caution">
    <text evidence="1">The sequence shown here is derived from an EMBL/GenBank/DDBJ whole genome shotgun (WGS) entry which is preliminary data.</text>
</comment>
<name>A0ABN9V960_9DINO</name>
<dbReference type="EMBL" id="CAUYUJ010016853">
    <property type="protein sequence ID" value="CAK0869497.1"/>
    <property type="molecule type" value="Genomic_DNA"/>
</dbReference>
<protein>
    <submittedName>
        <fullName evidence="1">Uncharacterized protein</fullName>
    </submittedName>
</protein>
<sequence>MVVRWKSFVPLAWCAVVGYAAAAYLIGGPDMRLAPLNLMLLAFLATATCRWKRSSELQTRLLHLSHLREKGLRFSAEFSAQRLQDRQAGRGVSRWGPFVGACRRRRLRSWPRGGGGSGLAALRSDAPLSAPAWLDSAAAGCAAGACPARREAGGGADAEAAPGGMDCLPLDAGLWVEGRSEPCAIKDRTSSRASACCATTRWGGP</sequence>
<reference evidence="1" key="1">
    <citation type="submission" date="2023-10" db="EMBL/GenBank/DDBJ databases">
        <authorList>
            <person name="Chen Y."/>
            <person name="Shah S."/>
            <person name="Dougan E. K."/>
            <person name="Thang M."/>
            <person name="Chan C."/>
        </authorList>
    </citation>
    <scope>NUCLEOTIDE SEQUENCE [LARGE SCALE GENOMIC DNA]</scope>
</reference>
<proteinExistence type="predicted"/>
<dbReference type="Proteomes" id="UP001189429">
    <property type="component" value="Unassembled WGS sequence"/>
</dbReference>
<organism evidence="1 2">
    <name type="scientific">Prorocentrum cordatum</name>
    <dbReference type="NCBI Taxonomy" id="2364126"/>
    <lineage>
        <taxon>Eukaryota</taxon>
        <taxon>Sar</taxon>
        <taxon>Alveolata</taxon>
        <taxon>Dinophyceae</taxon>
        <taxon>Prorocentrales</taxon>
        <taxon>Prorocentraceae</taxon>
        <taxon>Prorocentrum</taxon>
    </lineage>
</organism>
<evidence type="ECO:0000313" key="1">
    <source>
        <dbReference type="EMBL" id="CAK0869497.1"/>
    </source>
</evidence>